<dbReference type="AlphaFoldDB" id="A0A553HXG6"/>
<dbReference type="Proteomes" id="UP000319160">
    <property type="component" value="Unassembled WGS sequence"/>
</dbReference>
<comment type="caution">
    <text evidence="1">The sequence shown here is derived from an EMBL/GenBank/DDBJ whole genome shotgun (WGS) entry which is preliminary data.</text>
</comment>
<dbReference type="EMBL" id="VFLP01000035">
    <property type="protein sequence ID" value="TRX92644.1"/>
    <property type="molecule type" value="Genomic_DNA"/>
</dbReference>
<name>A0A553HXG6_9PEZI</name>
<gene>
    <name evidence="1" type="ORF">FHL15_006571</name>
</gene>
<accession>A0A553HXG6</accession>
<evidence type="ECO:0000313" key="1">
    <source>
        <dbReference type="EMBL" id="TRX92644.1"/>
    </source>
</evidence>
<protein>
    <submittedName>
        <fullName evidence="1">Uncharacterized protein</fullName>
    </submittedName>
</protein>
<sequence length="71" mass="8029">MYWGSAPILWSMVTIVYQKATSGERTARVKTRQIRTASTQIVQRILRVTTATLCVPRKFSIFTNGDKAARP</sequence>
<organism evidence="1 2">
    <name type="scientific">Xylaria flabelliformis</name>
    <dbReference type="NCBI Taxonomy" id="2512241"/>
    <lineage>
        <taxon>Eukaryota</taxon>
        <taxon>Fungi</taxon>
        <taxon>Dikarya</taxon>
        <taxon>Ascomycota</taxon>
        <taxon>Pezizomycotina</taxon>
        <taxon>Sordariomycetes</taxon>
        <taxon>Xylariomycetidae</taxon>
        <taxon>Xylariales</taxon>
        <taxon>Xylariaceae</taxon>
        <taxon>Xylaria</taxon>
    </lineage>
</organism>
<proteinExistence type="predicted"/>
<reference evidence="2" key="1">
    <citation type="submission" date="2019-06" db="EMBL/GenBank/DDBJ databases">
        <title>Draft genome sequence of the griseofulvin-producing fungus Xylaria cubensis strain G536.</title>
        <authorList>
            <person name="Mead M.E."/>
            <person name="Raja H.A."/>
            <person name="Steenwyk J.L."/>
            <person name="Knowles S.L."/>
            <person name="Oberlies N.H."/>
            <person name="Rokas A."/>
        </authorList>
    </citation>
    <scope>NUCLEOTIDE SEQUENCE [LARGE SCALE GENOMIC DNA]</scope>
    <source>
        <strain evidence="2">G536</strain>
    </source>
</reference>
<keyword evidence="2" id="KW-1185">Reference proteome</keyword>
<evidence type="ECO:0000313" key="2">
    <source>
        <dbReference type="Proteomes" id="UP000319160"/>
    </source>
</evidence>